<dbReference type="Pfam" id="PF01124">
    <property type="entry name" value="MAPEG"/>
    <property type="match status" value="1"/>
</dbReference>
<dbReference type="PANTHER" id="PTHR35814:SF1">
    <property type="entry name" value="GLUTATHIONE S-TRANSFERASE-RELATED"/>
    <property type="match status" value="1"/>
</dbReference>
<evidence type="ECO:0000256" key="1">
    <source>
        <dbReference type="SAM" id="Phobius"/>
    </source>
</evidence>
<dbReference type="PANTHER" id="PTHR35814">
    <property type="match status" value="1"/>
</dbReference>
<keyword evidence="1" id="KW-1133">Transmembrane helix</keyword>
<protein>
    <submittedName>
        <fullName evidence="2">MAPEG family protein</fullName>
    </submittedName>
</protein>
<feature type="transmembrane region" description="Helical" evidence="1">
    <location>
        <begin position="76"/>
        <end position="93"/>
    </location>
</feature>
<dbReference type="InterPro" id="IPR001129">
    <property type="entry name" value="Membr-assoc_MAPEG"/>
</dbReference>
<sequence length="130" mass="13985">MLTVTLATAAVLGLYFWLLSLRVVQGRIGGKVLIGDGESEDLLYRVRAHANFAEHVPLILILMGLIELAVGPRTGLIVIAAVLVLARVLHGWGMTMYSENKPRVIGVLLTWAVLLTLASWGLLLAFGVVG</sequence>
<keyword evidence="1" id="KW-0472">Membrane</keyword>
<gene>
    <name evidence="2" type="ORF">KCG44_02720</name>
</gene>
<feature type="transmembrane region" description="Helical" evidence="1">
    <location>
        <begin position="105"/>
        <end position="129"/>
    </location>
</feature>
<evidence type="ECO:0000313" key="3">
    <source>
        <dbReference type="Proteomes" id="UP000722336"/>
    </source>
</evidence>
<comment type="caution">
    <text evidence="2">The sequence shown here is derived from an EMBL/GenBank/DDBJ whole genome shotgun (WGS) entry which is preliminary data.</text>
</comment>
<keyword evidence="3" id="KW-1185">Reference proteome</keyword>
<dbReference type="EMBL" id="JAGSPA010000001">
    <property type="protein sequence ID" value="MBV7255695.1"/>
    <property type="molecule type" value="Genomic_DNA"/>
</dbReference>
<dbReference type="Proteomes" id="UP000722336">
    <property type="component" value="Unassembled WGS sequence"/>
</dbReference>
<organism evidence="2 3">
    <name type="scientific">Pacificimonas pallii</name>
    <dbReference type="NCBI Taxonomy" id="2827236"/>
    <lineage>
        <taxon>Bacteria</taxon>
        <taxon>Pseudomonadati</taxon>
        <taxon>Pseudomonadota</taxon>
        <taxon>Alphaproteobacteria</taxon>
        <taxon>Sphingomonadales</taxon>
        <taxon>Sphingosinicellaceae</taxon>
        <taxon>Pacificimonas</taxon>
    </lineage>
</organism>
<reference evidence="2 3" key="1">
    <citation type="submission" date="2021-04" db="EMBL/GenBank/DDBJ databases">
        <authorList>
            <person name="Pira H."/>
            <person name="Risdian C."/>
            <person name="Wink J."/>
        </authorList>
    </citation>
    <scope>NUCLEOTIDE SEQUENCE [LARGE SCALE GENOMIC DNA]</scope>
    <source>
        <strain evidence="2 3">WHA3</strain>
    </source>
</reference>
<proteinExistence type="predicted"/>
<name>A0ABS6SBA2_9SPHN</name>
<accession>A0ABS6SBA2</accession>
<keyword evidence="1" id="KW-0812">Transmembrane</keyword>
<evidence type="ECO:0000313" key="2">
    <source>
        <dbReference type="EMBL" id="MBV7255695.1"/>
    </source>
</evidence>
<dbReference type="RefSeq" id="WP_218444053.1">
    <property type="nucleotide sequence ID" value="NZ_JAGSPA010000001.1"/>
</dbReference>